<protein>
    <submittedName>
        <fullName evidence="1">Uncharacterized protein</fullName>
    </submittedName>
</protein>
<dbReference type="Proteomes" id="UP001500620">
    <property type="component" value="Unassembled WGS sequence"/>
</dbReference>
<organism evidence="1 2">
    <name type="scientific">Dactylosporangium darangshiense</name>
    <dbReference type="NCBI Taxonomy" id="579108"/>
    <lineage>
        <taxon>Bacteria</taxon>
        <taxon>Bacillati</taxon>
        <taxon>Actinomycetota</taxon>
        <taxon>Actinomycetes</taxon>
        <taxon>Micromonosporales</taxon>
        <taxon>Micromonosporaceae</taxon>
        <taxon>Dactylosporangium</taxon>
    </lineage>
</organism>
<sequence>MSEELHPAWCARAVCTAYGPAVDEYHRSEPFVVQTDDRRVDLFISKVADPDGTNEYIEITELRRDDDQPWHLREPVRGMVLPRASADAAWRAMAELV</sequence>
<proteinExistence type="predicted"/>
<reference evidence="2" key="1">
    <citation type="journal article" date="2019" name="Int. J. Syst. Evol. Microbiol.">
        <title>The Global Catalogue of Microorganisms (GCM) 10K type strain sequencing project: providing services to taxonomists for standard genome sequencing and annotation.</title>
        <authorList>
            <consortium name="The Broad Institute Genomics Platform"/>
            <consortium name="The Broad Institute Genome Sequencing Center for Infectious Disease"/>
            <person name="Wu L."/>
            <person name="Ma J."/>
        </authorList>
    </citation>
    <scope>NUCLEOTIDE SEQUENCE [LARGE SCALE GENOMIC DNA]</scope>
    <source>
        <strain evidence="2">JCM 17441</strain>
    </source>
</reference>
<gene>
    <name evidence="1" type="ORF">GCM10022255_041470</name>
</gene>
<accession>A0ABP8DA50</accession>
<dbReference type="RefSeq" id="WP_345128742.1">
    <property type="nucleotide sequence ID" value="NZ_BAABAT010000010.1"/>
</dbReference>
<comment type="caution">
    <text evidence="1">The sequence shown here is derived from an EMBL/GenBank/DDBJ whole genome shotgun (WGS) entry which is preliminary data.</text>
</comment>
<keyword evidence="2" id="KW-1185">Reference proteome</keyword>
<evidence type="ECO:0000313" key="1">
    <source>
        <dbReference type="EMBL" id="GAA4250911.1"/>
    </source>
</evidence>
<evidence type="ECO:0000313" key="2">
    <source>
        <dbReference type="Proteomes" id="UP001500620"/>
    </source>
</evidence>
<dbReference type="EMBL" id="BAABAT010000010">
    <property type="protein sequence ID" value="GAA4250911.1"/>
    <property type="molecule type" value="Genomic_DNA"/>
</dbReference>
<name>A0ABP8DA50_9ACTN</name>